<reference evidence="2" key="2">
    <citation type="submission" date="2021-04" db="EMBL/GenBank/DDBJ databases">
        <authorList>
            <person name="Gilroy R."/>
        </authorList>
    </citation>
    <scope>NUCLEOTIDE SEQUENCE</scope>
    <source>
        <strain evidence="2">ChiBcec15-1070</strain>
    </source>
</reference>
<protein>
    <recommendedName>
        <fullName evidence="4">Bacterial surface antigen (D15) domain-containing protein</fullName>
    </recommendedName>
</protein>
<dbReference type="InterPro" id="IPR011042">
    <property type="entry name" value="6-blade_b-propeller_TolB-like"/>
</dbReference>
<dbReference type="SUPFAM" id="SSF63829">
    <property type="entry name" value="Calcium-dependent phosphotriesterase"/>
    <property type="match status" value="1"/>
</dbReference>
<reference evidence="2" key="1">
    <citation type="journal article" date="2021" name="PeerJ">
        <title>Extensive microbial diversity within the chicken gut microbiome revealed by metagenomics and culture.</title>
        <authorList>
            <person name="Gilroy R."/>
            <person name="Ravi A."/>
            <person name="Getino M."/>
            <person name="Pursley I."/>
            <person name="Horton D.L."/>
            <person name="Alikhan N.F."/>
            <person name="Baker D."/>
            <person name="Gharbi K."/>
            <person name="Hall N."/>
            <person name="Watson M."/>
            <person name="Adriaenssens E.M."/>
            <person name="Foster-Nyarko E."/>
            <person name="Jarju S."/>
            <person name="Secka A."/>
            <person name="Antonio M."/>
            <person name="Oren A."/>
            <person name="Chaudhuri R.R."/>
            <person name="La Ragione R."/>
            <person name="Hildebrand F."/>
            <person name="Pallen M.J."/>
        </authorList>
    </citation>
    <scope>NUCLEOTIDE SEQUENCE</scope>
    <source>
        <strain evidence="2">ChiBcec15-1070</strain>
    </source>
</reference>
<name>A0A9D1TY38_9BACT</name>
<organism evidence="2 3">
    <name type="scientific">Candidatus Rikenella faecigallinarum</name>
    <dbReference type="NCBI Taxonomy" id="2838745"/>
    <lineage>
        <taxon>Bacteria</taxon>
        <taxon>Pseudomonadati</taxon>
        <taxon>Bacteroidota</taxon>
        <taxon>Bacteroidia</taxon>
        <taxon>Bacteroidales</taxon>
        <taxon>Rikenellaceae</taxon>
        <taxon>Rikenella</taxon>
    </lineage>
</organism>
<comment type="caution">
    <text evidence="2">The sequence shown here is derived from an EMBL/GenBank/DDBJ whole genome shotgun (WGS) entry which is preliminary data.</text>
</comment>
<gene>
    <name evidence="2" type="ORF">H9888_04175</name>
</gene>
<evidence type="ECO:0000313" key="3">
    <source>
        <dbReference type="Proteomes" id="UP000823926"/>
    </source>
</evidence>
<evidence type="ECO:0008006" key="4">
    <source>
        <dbReference type="Google" id="ProtNLM"/>
    </source>
</evidence>
<evidence type="ECO:0000313" key="2">
    <source>
        <dbReference type="EMBL" id="HIW10682.1"/>
    </source>
</evidence>
<evidence type="ECO:0000256" key="1">
    <source>
        <dbReference type="SAM" id="SignalP"/>
    </source>
</evidence>
<dbReference type="Proteomes" id="UP000823926">
    <property type="component" value="Unassembled WGS sequence"/>
</dbReference>
<dbReference type="EMBL" id="DXHL01000021">
    <property type="protein sequence ID" value="HIW10682.1"/>
    <property type="molecule type" value="Genomic_DNA"/>
</dbReference>
<feature type="signal peptide" evidence="1">
    <location>
        <begin position="1"/>
        <end position="29"/>
    </location>
</feature>
<feature type="chain" id="PRO_5039480799" description="Bacterial surface antigen (D15) domain-containing protein" evidence="1">
    <location>
        <begin position="30"/>
        <end position="974"/>
    </location>
</feature>
<keyword evidence="1" id="KW-0732">Signal</keyword>
<proteinExistence type="predicted"/>
<dbReference type="Gene3D" id="2.120.10.30">
    <property type="entry name" value="TolB, C-terminal domain"/>
    <property type="match status" value="1"/>
</dbReference>
<dbReference type="AlphaFoldDB" id="A0A9D1TY38"/>
<accession>A0A9D1TY38</accession>
<sequence>MCCSVSRFVLRRIVLLLLVAAAGAPFARAQFYYNGRGPMDLRWKQIKSPAYKLVYPDYYEPTAVAMAGFLDSIAPHITRGFTRTPQRLPILLHTENLYSNGEVVWAPKRMELMTTAPAGDIYADPWLKQLTVHESRHVVQLSSLRSGLTRVASWIFGEAGTCVGMLVVPKWFLEGDATLAETQFSEFGRALQPSFTVGMRALLAEDSANVRIKSDRWSAGSYRTYIPGVYEYGYQMVAAGERYYGPELWGSAVEYAGKWPIFIVPMRIYLKRHYNAHLSDISRSMLTELYEHWKPYSAVPNSYPTLTCPTRNGKAYTTYSDPLHTPLGVVATKTDYDTPPRFVVVDTTAAKRDRTLRWIAPPSSRPVLTDGKLWWTEFKPHPVWEYKTYSVIRSLDLTSGKRKAYGRWQANYFATPIQTDSTLWIATVSPDSLGGSDLVLHRAEPFQETDRLRFDALTTLHGMAWDSTTRSLAFIRLGKQGMQLCRCSVTSDGTLTPVEELTAPSMTTLSGLSADGAGHLYFSSIQSGKDEIHRLDLTDSSRTEERMTTSRFGAYTPSADTANILFTTYTAHGPMVASSSVDSVQDTVRWSRLPRNLLNLSTPSWNVPTMTTIPMDDSTTTHPTQRYHKGLRWFNVHSWAPITADIEDLLNFDERMLNIGFGASLFFQSVMGDSYGSATYGRLHGDNWLQASWTYAGLPVQLTAAVEYGGGKQGVYIPVDAAANGVQAPTNRKNYLHAQATLAVPLSFSGGSHYRLLQPSFSVVHYNSLLYDPAREHFTKGYQKYQASLWWSDNRRASTRCLTPRLGYALRADVIGAFNRRFGMIYSLYARAYLPGFMRNHSMTLKAGGMYQTESELGFTQKPLFPRGAFNSAAAKYYAAGAFDYTFPVCYPDGGINGLFYLKRIWMNLFGDYSRGAYFAPGGTTQRRDIWSYGGDIGFEVNAAGGTTPITFTLTLASPSNTSFYYGVGFSLSF</sequence>